<comment type="catalytic activity">
    <reaction evidence="1">
        <text>DNA(n) + a 2'-deoxyribonucleoside 5'-triphosphate = DNA(n+1) + diphosphate</text>
        <dbReference type="Rhea" id="RHEA:22508"/>
        <dbReference type="Rhea" id="RHEA-COMP:17339"/>
        <dbReference type="Rhea" id="RHEA-COMP:17340"/>
        <dbReference type="ChEBI" id="CHEBI:33019"/>
        <dbReference type="ChEBI" id="CHEBI:61560"/>
        <dbReference type="ChEBI" id="CHEBI:173112"/>
        <dbReference type="EC" id="2.7.7.7"/>
    </reaction>
</comment>
<accession>A0ABR0KY98</accession>
<dbReference type="Gene3D" id="3.30.342.10">
    <property type="entry name" value="DNA Polymerase, chain B, domain 1"/>
    <property type="match status" value="1"/>
</dbReference>
<evidence type="ECO:0000259" key="4">
    <source>
        <dbReference type="Pfam" id="PF24065"/>
    </source>
</evidence>
<feature type="region of interest" description="Disordered" evidence="2">
    <location>
        <begin position="500"/>
        <end position="556"/>
    </location>
</feature>
<dbReference type="InterPro" id="IPR012337">
    <property type="entry name" value="RNaseH-like_sf"/>
</dbReference>
<dbReference type="Pfam" id="PF24055">
    <property type="entry name" value="POL3_N"/>
    <property type="match status" value="1"/>
</dbReference>
<feature type="region of interest" description="Disordered" evidence="2">
    <location>
        <begin position="458"/>
        <end position="487"/>
    </location>
</feature>
<evidence type="ECO:0000256" key="2">
    <source>
        <dbReference type="SAM" id="MobiDB-lite"/>
    </source>
</evidence>
<dbReference type="PANTHER" id="PTHR45812:SF1">
    <property type="entry name" value="DNA POLYMERASE ZETA CATALYTIC SUBUNIT"/>
    <property type="match status" value="1"/>
</dbReference>
<comment type="caution">
    <text evidence="5">The sequence shown here is derived from an EMBL/GenBank/DDBJ whole genome shotgun (WGS) entry which is preliminary data.</text>
</comment>
<evidence type="ECO:0000259" key="3">
    <source>
        <dbReference type="Pfam" id="PF24055"/>
    </source>
</evidence>
<evidence type="ECO:0000313" key="6">
    <source>
        <dbReference type="Proteomes" id="UP001308179"/>
    </source>
</evidence>
<feature type="domain" description="DNA polymerase delta/zeta catalytic subunit N-terminal" evidence="3">
    <location>
        <begin position="69"/>
        <end position="153"/>
    </location>
</feature>
<dbReference type="PANTHER" id="PTHR45812">
    <property type="entry name" value="DNA POLYMERASE ZETA CATALYTIC SUBUNIT"/>
    <property type="match status" value="1"/>
</dbReference>
<feature type="domain" description="DNA polymerase zeta catalytic subunit N-terminal" evidence="4">
    <location>
        <begin position="11"/>
        <end position="68"/>
    </location>
</feature>
<name>A0ABR0KY98_9PEZI</name>
<dbReference type="SUPFAM" id="SSF53098">
    <property type="entry name" value="Ribonuclease H-like"/>
    <property type="match status" value="1"/>
</dbReference>
<dbReference type="EC" id="2.7.7.7" evidence="5"/>
<dbReference type="InterPro" id="IPR056435">
    <property type="entry name" value="DPOD/Z_N"/>
</dbReference>
<proteinExistence type="predicted"/>
<dbReference type="GO" id="GO:0003887">
    <property type="term" value="F:DNA-directed DNA polymerase activity"/>
    <property type="evidence" value="ECO:0007669"/>
    <property type="project" value="UniProtKB-EC"/>
</dbReference>
<evidence type="ECO:0000313" key="5">
    <source>
        <dbReference type="EMBL" id="KAK5140553.1"/>
    </source>
</evidence>
<reference evidence="5 6" key="1">
    <citation type="submission" date="2023-08" db="EMBL/GenBank/DDBJ databases">
        <title>Black Yeasts Isolated from many extreme environments.</title>
        <authorList>
            <person name="Coleine C."/>
            <person name="Stajich J.E."/>
            <person name="Selbmann L."/>
        </authorList>
    </citation>
    <scope>NUCLEOTIDE SEQUENCE [LARGE SCALE GENOMIC DNA]</scope>
    <source>
        <strain evidence="5 6">CCFEE 5386</strain>
    </source>
</reference>
<dbReference type="InterPro" id="IPR056447">
    <property type="entry name" value="REV3_N"/>
</dbReference>
<keyword evidence="5" id="KW-0808">Transferase</keyword>
<dbReference type="EMBL" id="JAVRRR010000770">
    <property type="protein sequence ID" value="KAK5140553.1"/>
    <property type="molecule type" value="Genomic_DNA"/>
</dbReference>
<sequence>MAKPHSASEPFKVRLNCLDHYQAAPSAFDPPLWGPQTISSTQRGNLPRVPIIRVFGATHGEKVCAHIHGAFPYLYVPYTDSLDQDEVNQYIRTLRHSIDHVLAPPYRRNPYDNDPKKTTFVAHISLVKGVPFFGYHVGYNHYMRVYLLNPAHMTRFTDLLQQGAIMARPFQPYEAHLQYLLQWMCDFNVHGCARCHLEIDLRVEDIINRHDIQPRNLHHSSIERLASLENLLPEEKLVHSMAGLWKDETKRRKKRLGIPVSDALSTPYPPEVLVSMSADPRNDSAGGWIHEEEFHELVDELANEERKARGGGDLSFESVIAPRQEVDGVQTVLESVQKLFHDRLIAKKAAGKEDAGSEVKREVEWRNGIKHEQAADAMVDMSSIAPHTSLDEEEDDDSDEDVARTKALTQRQKLKDAGLDGAMAKDKVNGSASEIECRAERLNGACIPATTVNAAKQDTSLKRPAVSNSSQGRFKRPKVRAADDIERPTSRHVAFRARDVRPGIQFLAPDRAPDDEVTTDVPPSSQRRKPVNDRLGIPPPSYQAPPQERTSKEATYRRLVYGASS</sequence>
<dbReference type="Proteomes" id="UP001308179">
    <property type="component" value="Unassembled WGS sequence"/>
</dbReference>
<evidence type="ECO:0000256" key="1">
    <source>
        <dbReference type="ARBA" id="ARBA00049244"/>
    </source>
</evidence>
<protein>
    <submittedName>
        <fullName evidence="5">DNA polymerase zeta</fullName>
        <ecNumber evidence="5">2.7.7.7</ecNumber>
    </submittedName>
</protein>
<gene>
    <name evidence="5" type="primary">REV3_2</name>
    <name evidence="5" type="ORF">LTR32_006679</name>
</gene>
<dbReference type="InterPro" id="IPR030559">
    <property type="entry name" value="PolZ_Rev3"/>
</dbReference>
<keyword evidence="5" id="KW-0548">Nucleotidyltransferase</keyword>
<dbReference type="Pfam" id="PF24065">
    <property type="entry name" value="REV3_N"/>
    <property type="match status" value="1"/>
</dbReference>
<keyword evidence="6" id="KW-1185">Reference proteome</keyword>
<organism evidence="5 6">
    <name type="scientific">Rachicladosporium monterosium</name>
    <dbReference type="NCBI Taxonomy" id="1507873"/>
    <lineage>
        <taxon>Eukaryota</taxon>
        <taxon>Fungi</taxon>
        <taxon>Dikarya</taxon>
        <taxon>Ascomycota</taxon>
        <taxon>Pezizomycotina</taxon>
        <taxon>Dothideomycetes</taxon>
        <taxon>Dothideomycetidae</taxon>
        <taxon>Cladosporiales</taxon>
        <taxon>Cladosporiaceae</taxon>
        <taxon>Rachicladosporium</taxon>
    </lineage>
</organism>